<name>A0A5Z4TRH7_SALER</name>
<reference evidence="2" key="1">
    <citation type="submission" date="2018-12" db="EMBL/GenBank/DDBJ databases">
        <authorList>
            <consortium name="PulseNet: The National Subtyping Network for Foodborne Disease Surveillance"/>
            <person name="Tarr C.L."/>
            <person name="Trees E."/>
            <person name="Katz L.S."/>
            <person name="Carleton-Romer H.A."/>
            <person name="Stroika S."/>
            <person name="Kucerova Z."/>
            <person name="Roache K.F."/>
            <person name="Sabol A.L."/>
            <person name="Besser J."/>
            <person name="Gerner-Smidt P."/>
        </authorList>
    </citation>
    <scope>NUCLEOTIDE SEQUENCE</scope>
    <source>
        <strain evidence="3">PNUSAS016908</strain>
        <strain evidence="2">PNUSAS060203</strain>
    </source>
</reference>
<evidence type="ECO:0000313" key="2">
    <source>
        <dbReference type="EMBL" id="EAN6191877.1"/>
    </source>
</evidence>
<evidence type="ECO:0000313" key="3">
    <source>
        <dbReference type="EMBL" id="EBS8636219.1"/>
    </source>
</evidence>
<dbReference type="EMBL" id="AACYSG010000008">
    <property type="protein sequence ID" value="EAN6191877.1"/>
    <property type="molecule type" value="Genomic_DNA"/>
</dbReference>
<dbReference type="AlphaFoldDB" id="A0A5Z4TRH7"/>
<proteinExistence type="predicted"/>
<feature type="coiled-coil region" evidence="1">
    <location>
        <begin position="7"/>
        <end position="41"/>
    </location>
</feature>
<accession>A0A5Z4TRH7</accession>
<gene>
    <name evidence="3" type="ORF">CFJ71_16140</name>
    <name evidence="2" type="ORF">EJS11_10655</name>
</gene>
<protein>
    <submittedName>
        <fullName evidence="2">Uncharacterized protein</fullName>
    </submittedName>
</protein>
<organism evidence="2">
    <name type="scientific">Salmonella enterica</name>
    <name type="common">Salmonella choleraesuis</name>
    <dbReference type="NCBI Taxonomy" id="28901"/>
    <lineage>
        <taxon>Bacteria</taxon>
        <taxon>Pseudomonadati</taxon>
        <taxon>Pseudomonadota</taxon>
        <taxon>Gammaproteobacteria</taxon>
        <taxon>Enterobacterales</taxon>
        <taxon>Enterobacteriaceae</taxon>
        <taxon>Salmonella</taxon>
    </lineage>
</organism>
<dbReference type="EMBL" id="AAGWWG010000009">
    <property type="protein sequence ID" value="EBS8636219.1"/>
    <property type="molecule type" value="Genomic_DNA"/>
</dbReference>
<comment type="caution">
    <text evidence="2">The sequence shown here is derived from an EMBL/GenBank/DDBJ whole genome shotgun (WGS) entry which is preliminary data.</text>
</comment>
<evidence type="ECO:0000256" key="1">
    <source>
        <dbReference type="SAM" id="Coils"/>
    </source>
</evidence>
<dbReference type="RefSeq" id="WP_079975333.1">
    <property type="nucleotide sequence ID" value="NZ_MYLZ01000014.1"/>
</dbReference>
<keyword evidence="1" id="KW-0175">Coiled coil</keyword>
<sequence length="67" mass="7885">MTNNEVIRNLFIEITRMKEEIAGLKEENKKLAHKYELVNKTNAVLMDRVFPEWREGGKKKPSLRLVS</sequence>